<evidence type="ECO:0000313" key="4">
    <source>
        <dbReference type="Proteomes" id="UP000823936"/>
    </source>
</evidence>
<evidence type="ECO:0000313" key="3">
    <source>
        <dbReference type="EMBL" id="HIV98624.1"/>
    </source>
</evidence>
<reference evidence="3" key="2">
    <citation type="submission" date="2021-04" db="EMBL/GenBank/DDBJ databases">
        <authorList>
            <person name="Gilroy R."/>
        </authorList>
    </citation>
    <scope>NUCLEOTIDE SEQUENCE</scope>
    <source>
        <strain evidence="3">Gambia11-129</strain>
    </source>
</reference>
<dbReference type="Proteomes" id="UP000823936">
    <property type="component" value="Unassembled WGS sequence"/>
</dbReference>
<keyword evidence="2" id="KW-0812">Transmembrane</keyword>
<protein>
    <submittedName>
        <fullName evidence="3">Uncharacterized protein</fullName>
    </submittedName>
</protein>
<sequence length="151" mass="17968">MAYFILPLLTLLFFFMSFLTSLRFLLTREGSIWILPSFFSLIMSYVSLDELISSMNTSSFDLTLRVLLNLLCAAIWYLVIISMHSALKKRESERKKRDSRINKAEAKYIEKIERKRLKREKKEKEDDNVRYNTVPQLYSSAEREKMEKDFS</sequence>
<organism evidence="3 4">
    <name type="scientific">Candidatus Ornithospirochaeta avicola</name>
    <dbReference type="NCBI Taxonomy" id="2840896"/>
    <lineage>
        <taxon>Bacteria</taxon>
        <taxon>Pseudomonadati</taxon>
        <taxon>Spirochaetota</taxon>
        <taxon>Spirochaetia</taxon>
        <taxon>Spirochaetales</taxon>
        <taxon>Spirochaetaceae</taxon>
        <taxon>Spirochaetaceae incertae sedis</taxon>
        <taxon>Candidatus Ornithospirochaeta</taxon>
    </lineage>
</organism>
<evidence type="ECO:0000256" key="1">
    <source>
        <dbReference type="SAM" id="MobiDB-lite"/>
    </source>
</evidence>
<reference evidence="3" key="1">
    <citation type="journal article" date="2021" name="PeerJ">
        <title>Extensive microbial diversity within the chicken gut microbiome revealed by metagenomics and culture.</title>
        <authorList>
            <person name="Gilroy R."/>
            <person name="Ravi A."/>
            <person name="Getino M."/>
            <person name="Pursley I."/>
            <person name="Horton D.L."/>
            <person name="Alikhan N.F."/>
            <person name="Baker D."/>
            <person name="Gharbi K."/>
            <person name="Hall N."/>
            <person name="Watson M."/>
            <person name="Adriaenssens E.M."/>
            <person name="Foster-Nyarko E."/>
            <person name="Jarju S."/>
            <person name="Secka A."/>
            <person name="Antonio M."/>
            <person name="Oren A."/>
            <person name="Chaudhuri R.R."/>
            <person name="La Ragione R."/>
            <person name="Hildebrand F."/>
            <person name="Pallen M.J."/>
        </authorList>
    </citation>
    <scope>NUCLEOTIDE SEQUENCE</scope>
    <source>
        <strain evidence="3">Gambia11-129</strain>
    </source>
</reference>
<feature type="region of interest" description="Disordered" evidence="1">
    <location>
        <begin position="120"/>
        <end position="151"/>
    </location>
</feature>
<keyword evidence="2" id="KW-0472">Membrane</keyword>
<gene>
    <name evidence="3" type="ORF">IAB12_02455</name>
</gene>
<feature type="compositionally biased region" description="Basic and acidic residues" evidence="1">
    <location>
        <begin position="120"/>
        <end position="129"/>
    </location>
</feature>
<dbReference type="AlphaFoldDB" id="A0A9D1TMF1"/>
<comment type="caution">
    <text evidence="3">The sequence shown here is derived from an EMBL/GenBank/DDBJ whole genome shotgun (WGS) entry which is preliminary data.</text>
</comment>
<feature type="compositionally biased region" description="Polar residues" evidence="1">
    <location>
        <begin position="130"/>
        <end position="139"/>
    </location>
</feature>
<accession>A0A9D1TMF1</accession>
<evidence type="ECO:0000256" key="2">
    <source>
        <dbReference type="SAM" id="Phobius"/>
    </source>
</evidence>
<feature type="compositionally biased region" description="Basic and acidic residues" evidence="1">
    <location>
        <begin position="141"/>
        <end position="151"/>
    </location>
</feature>
<proteinExistence type="predicted"/>
<feature type="transmembrane region" description="Helical" evidence="2">
    <location>
        <begin position="68"/>
        <end position="87"/>
    </location>
</feature>
<feature type="transmembrane region" description="Helical" evidence="2">
    <location>
        <begin position="32"/>
        <end position="48"/>
    </location>
</feature>
<feature type="transmembrane region" description="Helical" evidence="2">
    <location>
        <begin position="6"/>
        <end position="25"/>
    </location>
</feature>
<name>A0A9D1TMF1_9SPIO</name>
<dbReference type="EMBL" id="DXHU01000009">
    <property type="protein sequence ID" value="HIV98624.1"/>
    <property type="molecule type" value="Genomic_DNA"/>
</dbReference>
<keyword evidence="2" id="KW-1133">Transmembrane helix</keyword>